<dbReference type="EMBL" id="AFNT02000012">
    <property type="protein sequence ID" value="ERJ06644.1"/>
    <property type="molecule type" value="Genomic_DNA"/>
</dbReference>
<feature type="region of interest" description="Disordered" evidence="6">
    <location>
        <begin position="454"/>
        <end position="476"/>
    </location>
</feature>
<reference evidence="8 11" key="3">
    <citation type="journal article" date="2014" name="Environ. Microbiol.">
        <title>Halorhabdus tiamatea: proteogenomics and glycosidase activity measurements identify the first cultivated euryarchaeon from a deep-sea anoxic brine lake as potential polysaccharide degrader.</title>
        <authorList>
            <person name="Werner J."/>
            <person name="Ferrer M."/>
            <person name="Michel G."/>
            <person name="Mann A.J."/>
            <person name="Huang S."/>
            <person name="Juarez S."/>
            <person name="Ciordia S."/>
            <person name="Albar J.P."/>
            <person name="Alcaide M."/>
            <person name="La Cono V."/>
            <person name="Yakimov M.M."/>
            <person name="Antunes A."/>
            <person name="Taborda M."/>
            <person name="Da Costa M.S."/>
            <person name="Amann R.I."/>
            <person name="Gloeckner F.O."/>
            <person name="Golyshina O.V."/>
            <person name="Golyshin P.N."/>
            <person name="Teeling H."/>
        </authorList>
    </citation>
    <scope>NUCLEOTIDE SEQUENCE [LARGE SCALE GENOMIC DNA]</scope>
    <source>
        <strain evidence="11">SARL4B</strain>
        <strain evidence="8">Type strain: SARL4B</strain>
    </source>
</reference>
<proteinExistence type="predicted"/>
<keyword evidence="2 5" id="KW-0378">Hydrolase</keyword>
<reference evidence="9 10" key="1">
    <citation type="journal article" date="2011" name="J. Bacteriol.">
        <title>Genome sequence of Halorhabdus tiamatea, the first archaeon isolated from a deep-sea anoxic brine lake.</title>
        <authorList>
            <person name="Antunes A."/>
            <person name="Alam I."/>
            <person name="Bajic V.B."/>
            <person name="Stingl U."/>
        </authorList>
    </citation>
    <scope>NUCLEOTIDE SEQUENCE [LARGE SCALE GENOMIC DNA]</scope>
    <source>
        <strain evidence="9 10">SARL4B</strain>
    </source>
</reference>
<dbReference type="EMBL" id="HF571520">
    <property type="protein sequence ID" value="CCQ32206.1"/>
    <property type="molecule type" value="Genomic_DNA"/>
</dbReference>
<dbReference type="Proteomes" id="UP000015381">
    <property type="component" value="Chromosome I"/>
</dbReference>
<evidence type="ECO:0000259" key="7">
    <source>
        <dbReference type="PROSITE" id="PS51198"/>
    </source>
</evidence>
<dbReference type="GO" id="GO:0043138">
    <property type="term" value="F:3'-5' DNA helicase activity"/>
    <property type="evidence" value="ECO:0007669"/>
    <property type="project" value="TreeGrafter"/>
</dbReference>
<evidence type="ECO:0000256" key="6">
    <source>
        <dbReference type="SAM" id="MobiDB-lite"/>
    </source>
</evidence>
<dbReference type="PANTHER" id="PTHR11070:SF2">
    <property type="entry name" value="ATP-DEPENDENT DNA HELICASE SRS2"/>
    <property type="match status" value="1"/>
</dbReference>
<evidence type="ECO:0000256" key="3">
    <source>
        <dbReference type="ARBA" id="ARBA00022806"/>
    </source>
</evidence>
<organism evidence="9 10">
    <name type="scientific">Halorhabdus tiamatea SARL4B</name>
    <dbReference type="NCBI Taxonomy" id="1033806"/>
    <lineage>
        <taxon>Archaea</taxon>
        <taxon>Methanobacteriati</taxon>
        <taxon>Methanobacteriota</taxon>
        <taxon>Stenosarchaea group</taxon>
        <taxon>Halobacteria</taxon>
        <taxon>Halobacteriales</taxon>
        <taxon>Haloarculaceae</taxon>
        <taxon>Halorhabdus</taxon>
    </lineage>
</organism>
<dbReference type="InterPro" id="IPR014016">
    <property type="entry name" value="UvrD-like_ATP-bd"/>
</dbReference>
<evidence type="ECO:0000256" key="1">
    <source>
        <dbReference type="ARBA" id="ARBA00022741"/>
    </source>
</evidence>
<evidence type="ECO:0000256" key="5">
    <source>
        <dbReference type="PROSITE-ProRule" id="PRU00560"/>
    </source>
</evidence>
<sequence length="693" mass="77160">MPRVSETAFEDVVSQGVYRNLDADLQNGYVHGLDTAAVDDSVLLWGPPGSGKTTESLARVAGYVDAHDDVSPRDVTVVTYRTELAVSITERAMDWEVFPFADGIEDAYEYWGTAHAVATRVTDFLGHIDEDSPTHAGMVDGKAARAFCDEHGIEYKNGVNGRDSQWEVFHAVYTYAKQNLLDVGTWRYITDDELLGTVRSNTIAFRRLQDFHDKWGQSASFDVAVEAWESWKREHDCHDFYEQLEIGLAAGLPGDEFVVIDELHDAYPLMVKLFEQWIDAAGTAVAAGDPDQVCNAFSGASPEIFTGLNDRVGTDLKPVKLPKSHRVPDEHFEAAARILSRHRTPPELETAGEGDLYRHTTPGSMEYDDQDGWRMFPETASQSPLRLHEEYGADMMHMARTQMLADGVGACLDAGGVVYQSQEDVAGNWARRLHVMHSLRAVRDVRPAQQVSVVGDGDEYGRDGERDGAVKTPETSDVRLTPRQARVLLKHTDEGYLDGSRSDALSRVNEREIMPNTSSLVPMPVLADMVSRDWWAVYGQGKESIENLVYVNEHAGFTGNRDRDVTAMQRAWERYGDDLPEKPGDVETRLWTMHAAKGDEAEHAVVYTGVTGRVRDGIREDERQAENESRTWYVALTRATTGLHIVRDAFDMTCDDFEGMVPDDLEPKAAAAARERRRARREGDGPGEGTAAD</sequence>
<keyword evidence="1 5" id="KW-0547">Nucleotide-binding</keyword>
<dbReference type="Pfam" id="PF13245">
    <property type="entry name" value="AAA_19"/>
    <property type="match status" value="1"/>
</dbReference>
<accession>F7PI49</accession>
<dbReference type="STRING" id="1033806.HTIA_0055"/>
<gene>
    <name evidence="9" type="ORF">HLRTI_001350</name>
    <name evidence="8" type="ORF">HTIA_0055</name>
</gene>
<feature type="domain" description="UvrD-like helicase ATP-binding" evidence="7">
    <location>
        <begin position="25"/>
        <end position="328"/>
    </location>
</feature>
<name>F7PI49_9EURY</name>
<dbReference type="RefSeq" id="WP_008525223.1">
    <property type="nucleotide sequence ID" value="NC_021921.1"/>
</dbReference>
<dbReference type="SUPFAM" id="SSF52540">
    <property type="entry name" value="P-loop containing nucleoside triphosphate hydrolases"/>
    <property type="match status" value="1"/>
</dbReference>
<evidence type="ECO:0000313" key="8">
    <source>
        <dbReference type="EMBL" id="CCQ32206.1"/>
    </source>
</evidence>
<keyword evidence="3 5" id="KW-0347">Helicase</keyword>
<evidence type="ECO:0000313" key="9">
    <source>
        <dbReference type="EMBL" id="ERJ06644.1"/>
    </source>
</evidence>
<reference evidence="9 10" key="2">
    <citation type="journal article" date="2013" name="PLoS ONE">
        <title>INDIGO - INtegrated Data Warehouse of MIcrobial GenOmes with Examples from the Red Sea Extremophiles.</title>
        <authorList>
            <person name="Alam I."/>
            <person name="Antunes A."/>
            <person name="Kamau A.A."/>
            <person name="Ba Alawi W."/>
            <person name="Kalkatawi M."/>
            <person name="Stingl U."/>
            <person name="Bajic V.B."/>
        </authorList>
    </citation>
    <scope>NUCLEOTIDE SEQUENCE [LARGE SCALE GENOMIC DNA]</scope>
    <source>
        <strain evidence="9 10">SARL4B</strain>
    </source>
</reference>
<dbReference type="PATRIC" id="fig|1033806.12.peg.54"/>
<dbReference type="HOGENOM" id="CLU_436568_0_0_2"/>
<dbReference type="Proteomes" id="UP000003861">
    <property type="component" value="Unassembled WGS sequence"/>
</dbReference>
<keyword evidence="11" id="KW-1185">Reference proteome</keyword>
<feature type="binding site" evidence="5">
    <location>
        <begin position="46"/>
        <end position="53"/>
    </location>
    <ligand>
        <name>ATP</name>
        <dbReference type="ChEBI" id="CHEBI:30616"/>
    </ligand>
</feature>
<evidence type="ECO:0000256" key="2">
    <source>
        <dbReference type="ARBA" id="ARBA00022801"/>
    </source>
</evidence>
<dbReference type="GO" id="GO:0016787">
    <property type="term" value="F:hydrolase activity"/>
    <property type="evidence" value="ECO:0007669"/>
    <property type="project" value="UniProtKB-UniRule"/>
</dbReference>
<dbReference type="InterPro" id="IPR027417">
    <property type="entry name" value="P-loop_NTPase"/>
</dbReference>
<dbReference type="PROSITE" id="PS51198">
    <property type="entry name" value="UVRD_HELICASE_ATP_BIND"/>
    <property type="match status" value="1"/>
</dbReference>
<dbReference type="GeneID" id="23798608"/>
<dbReference type="Gene3D" id="3.40.50.300">
    <property type="entry name" value="P-loop containing nucleotide triphosphate hydrolases"/>
    <property type="match status" value="2"/>
</dbReference>
<keyword evidence="4 5" id="KW-0067">ATP-binding</keyword>
<dbReference type="KEGG" id="hti:HTIA_0055"/>
<feature type="region of interest" description="Disordered" evidence="6">
    <location>
        <begin position="662"/>
        <end position="693"/>
    </location>
</feature>
<feature type="compositionally biased region" description="Basic and acidic residues" evidence="6">
    <location>
        <begin position="459"/>
        <end position="476"/>
    </location>
</feature>
<dbReference type="PANTHER" id="PTHR11070">
    <property type="entry name" value="UVRD / RECB / PCRA DNA HELICASE FAMILY MEMBER"/>
    <property type="match status" value="1"/>
</dbReference>
<dbReference type="OrthoDB" id="203178at2157"/>
<dbReference type="InterPro" id="IPR000212">
    <property type="entry name" value="DNA_helicase_UvrD/REP"/>
</dbReference>
<dbReference type="AlphaFoldDB" id="F7PI49"/>
<evidence type="ECO:0000313" key="11">
    <source>
        <dbReference type="Proteomes" id="UP000015381"/>
    </source>
</evidence>
<protein>
    <submittedName>
        <fullName evidence="9">ATP-dependent DNA helicase PcrA protein</fullName>
        <ecNumber evidence="9">3.6.4.12</ecNumber>
    </submittedName>
    <submittedName>
        <fullName evidence="8">Repair helicase</fullName>
    </submittedName>
</protein>
<dbReference type="GO" id="GO:0003677">
    <property type="term" value="F:DNA binding"/>
    <property type="evidence" value="ECO:0007669"/>
    <property type="project" value="InterPro"/>
</dbReference>
<evidence type="ECO:0000256" key="4">
    <source>
        <dbReference type="ARBA" id="ARBA00022840"/>
    </source>
</evidence>
<dbReference type="GO" id="GO:0005524">
    <property type="term" value="F:ATP binding"/>
    <property type="evidence" value="ECO:0007669"/>
    <property type="project" value="UniProtKB-UniRule"/>
</dbReference>
<evidence type="ECO:0000313" key="10">
    <source>
        <dbReference type="Proteomes" id="UP000003861"/>
    </source>
</evidence>
<dbReference type="GO" id="GO:0000725">
    <property type="term" value="P:recombinational repair"/>
    <property type="evidence" value="ECO:0007669"/>
    <property type="project" value="TreeGrafter"/>
</dbReference>
<dbReference type="EC" id="3.6.4.12" evidence="9"/>
<dbReference type="eggNOG" id="arCOG00797">
    <property type="taxonomic scope" value="Archaea"/>
</dbReference>